<gene>
    <name evidence="1" type="primary">100120627</name>
</gene>
<dbReference type="AlphaFoldDB" id="A0A7M7G5T2"/>
<reference evidence="1" key="1">
    <citation type="submission" date="2021-01" db="UniProtKB">
        <authorList>
            <consortium name="EnsemblMetazoa"/>
        </authorList>
    </citation>
    <scope>IDENTIFICATION</scope>
</reference>
<dbReference type="FunCoup" id="A0A7M7G5T2">
    <property type="interactions" value="1138"/>
</dbReference>
<keyword evidence="2" id="KW-1185">Reference proteome</keyword>
<dbReference type="PANTHER" id="PTHR24088">
    <property type="entry name" value="28S RIBOSOMAL PROTEIN S17, MITOCHONDRIAL"/>
    <property type="match status" value="1"/>
</dbReference>
<dbReference type="GO" id="GO:0032543">
    <property type="term" value="P:mitochondrial translation"/>
    <property type="evidence" value="ECO:0007669"/>
    <property type="project" value="TreeGrafter"/>
</dbReference>
<name>A0A7M7G5T2_NASVI</name>
<accession>A0A7M7G5T2</accession>
<proteinExistence type="predicted"/>
<dbReference type="InParanoid" id="A0A7M7G5T2"/>
<dbReference type="InterPro" id="IPR012340">
    <property type="entry name" value="NA-bd_OB-fold"/>
</dbReference>
<dbReference type="OMA" id="TVHAKWI"/>
<dbReference type="SMR" id="A0A7M7G5T2"/>
<dbReference type="Proteomes" id="UP000002358">
    <property type="component" value="Chromosome 3"/>
</dbReference>
<dbReference type="InterPro" id="IPR039193">
    <property type="entry name" value="Ribosomal_uS17m_metazoa"/>
</dbReference>
<evidence type="ECO:0000313" key="2">
    <source>
        <dbReference type="Proteomes" id="UP000002358"/>
    </source>
</evidence>
<sequence length="165" mass="19085">MATQAAKGAAAQTVKYFMGKCMPSVKTNATRVQIPVFEYDDYLHMHFRKYQYIFAHDPNRLCKTGDMVLVQSLPEKMTKHITHKVIEVIMPLGDVTDPITGKKVAASVYRENIKVVNEFYGESENAFKYDKNYKRGSLEDKRDFTHKPAYKKYYEDPNDPQPYAV</sequence>
<evidence type="ECO:0000313" key="1">
    <source>
        <dbReference type="EnsemblMetazoa" id="XP_001604248"/>
    </source>
</evidence>
<protein>
    <recommendedName>
        <fullName evidence="3">Mitochondrial ribosomal protein S17</fullName>
    </recommendedName>
</protein>
<dbReference type="SUPFAM" id="SSF50249">
    <property type="entry name" value="Nucleic acid-binding proteins"/>
    <property type="match status" value="1"/>
</dbReference>
<dbReference type="EnsemblMetazoa" id="XM_001604198">
    <property type="protein sequence ID" value="XP_001604248"/>
    <property type="gene ID" value="LOC100120627"/>
</dbReference>
<evidence type="ECO:0008006" key="3">
    <source>
        <dbReference type="Google" id="ProtNLM"/>
    </source>
</evidence>
<dbReference type="GO" id="GO:0003735">
    <property type="term" value="F:structural constituent of ribosome"/>
    <property type="evidence" value="ECO:0007669"/>
    <property type="project" value="InterPro"/>
</dbReference>
<dbReference type="Gene3D" id="2.40.50.140">
    <property type="entry name" value="Nucleic acid-binding proteins"/>
    <property type="match status" value="1"/>
</dbReference>
<dbReference type="PANTHER" id="PTHR24088:SF0">
    <property type="entry name" value="SMALL RIBOSOMAL SUBUNIT PROTEIN US17M"/>
    <property type="match status" value="1"/>
</dbReference>
<dbReference type="GO" id="GO:0005763">
    <property type="term" value="C:mitochondrial small ribosomal subunit"/>
    <property type="evidence" value="ECO:0007669"/>
    <property type="project" value="InterPro"/>
</dbReference>
<organism evidence="1 2">
    <name type="scientific">Nasonia vitripennis</name>
    <name type="common">Parasitic wasp</name>
    <dbReference type="NCBI Taxonomy" id="7425"/>
    <lineage>
        <taxon>Eukaryota</taxon>
        <taxon>Metazoa</taxon>
        <taxon>Ecdysozoa</taxon>
        <taxon>Arthropoda</taxon>
        <taxon>Hexapoda</taxon>
        <taxon>Insecta</taxon>
        <taxon>Pterygota</taxon>
        <taxon>Neoptera</taxon>
        <taxon>Endopterygota</taxon>
        <taxon>Hymenoptera</taxon>
        <taxon>Apocrita</taxon>
        <taxon>Proctotrupomorpha</taxon>
        <taxon>Chalcidoidea</taxon>
        <taxon>Pteromalidae</taxon>
        <taxon>Pteromalinae</taxon>
        <taxon>Nasonia</taxon>
    </lineage>
</organism>
<dbReference type="KEGG" id="nvi:100120627"/>
<dbReference type="OrthoDB" id="10249888at2759"/>